<dbReference type="Pfam" id="PF02705">
    <property type="entry name" value="K_trans"/>
    <property type="match status" value="1"/>
</dbReference>
<dbReference type="GO" id="GO:0005886">
    <property type="term" value="C:plasma membrane"/>
    <property type="evidence" value="ECO:0007669"/>
    <property type="project" value="UniProtKB-SubCell"/>
</dbReference>
<keyword evidence="11 12" id="KW-0472">Membrane</keyword>
<feature type="transmembrane region" description="Helical" evidence="12">
    <location>
        <begin position="253"/>
        <end position="273"/>
    </location>
</feature>
<feature type="transmembrane region" description="Helical" evidence="12">
    <location>
        <begin position="58"/>
        <end position="76"/>
    </location>
</feature>
<dbReference type="InterPro" id="IPR003855">
    <property type="entry name" value="K+_transporter"/>
</dbReference>
<keyword evidence="6 12" id="KW-0812">Transmembrane</keyword>
<name>A0A4R6YIW4_9GAMM</name>
<evidence type="ECO:0000256" key="12">
    <source>
        <dbReference type="HAMAP-Rule" id="MF_01522"/>
    </source>
</evidence>
<comment type="subcellular location">
    <subcellularLocation>
        <location evidence="12">Cell membrane</location>
        <topology evidence="12">Multi-pass membrane protein</topology>
    </subcellularLocation>
    <subcellularLocation>
        <location evidence="1">Membrane</location>
        <topology evidence="1">Multi-pass membrane protein</topology>
    </subcellularLocation>
</comment>
<dbReference type="InterPro" id="IPR053951">
    <property type="entry name" value="K_trans_N"/>
</dbReference>
<comment type="similarity">
    <text evidence="2 12">Belongs to the HAK/KUP transporter (TC 2.A.72) family.</text>
</comment>
<evidence type="ECO:0000256" key="11">
    <source>
        <dbReference type="ARBA" id="ARBA00023136"/>
    </source>
</evidence>
<feature type="transmembrane region" description="Helical" evidence="12">
    <location>
        <begin position="150"/>
        <end position="165"/>
    </location>
</feature>
<dbReference type="GO" id="GO:0015293">
    <property type="term" value="F:symporter activity"/>
    <property type="evidence" value="ECO:0007669"/>
    <property type="project" value="UniProtKB-UniRule"/>
</dbReference>
<feature type="transmembrane region" description="Helical" evidence="12">
    <location>
        <begin position="177"/>
        <end position="200"/>
    </location>
</feature>
<feature type="transmembrane region" description="Helical" evidence="12">
    <location>
        <begin position="345"/>
        <end position="365"/>
    </location>
</feature>
<keyword evidence="9 12" id="KW-1133">Transmembrane helix</keyword>
<feature type="transmembrane region" description="Helical" evidence="12">
    <location>
        <begin position="431"/>
        <end position="448"/>
    </location>
</feature>
<keyword evidence="5 12" id="KW-0633">Potassium transport</keyword>
<keyword evidence="3 12" id="KW-0813">Transport</keyword>
<dbReference type="AlphaFoldDB" id="A0A4R6YIW4"/>
<dbReference type="OrthoDB" id="9805577at2"/>
<comment type="function">
    <text evidence="12">Transport of potassium into the cell. Likely operates as a K(+):H(+) symporter.</text>
</comment>
<keyword evidence="4 12" id="KW-1003">Cell membrane</keyword>
<dbReference type="HAMAP" id="MF_01522">
    <property type="entry name" value="Kup"/>
    <property type="match status" value="1"/>
</dbReference>
<evidence type="ECO:0000256" key="6">
    <source>
        <dbReference type="ARBA" id="ARBA00022692"/>
    </source>
</evidence>
<dbReference type="Proteomes" id="UP000295293">
    <property type="component" value="Unassembled WGS sequence"/>
</dbReference>
<dbReference type="InterPro" id="IPR053952">
    <property type="entry name" value="K_trans_C"/>
</dbReference>
<evidence type="ECO:0000256" key="3">
    <source>
        <dbReference type="ARBA" id="ARBA00022448"/>
    </source>
</evidence>
<feature type="transmembrane region" description="Helical" evidence="12">
    <location>
        <begin position="371"/>
        <end position="393"/>
    </location>
</feature>
<gene>
    <name evidence="12" type="primary">kup</name>
    <name evidence="15" type="ORF">DFR29_12829</name>
</gene>
<dbReference type="Pfam" id="PF22776">
    <property type="entry name" value="K_trans_C"/>
    <property type="match status" value="1"/>
</dbReference>
<accession>A0A4R6YIW4</accession>
<feature type="transmembrane region" description="Helical" evidence="12">
    <location>
        <begin position="293"/>
        <end position="317"/>
    </location>
</feature>
<evidence type="ECO:0000256" key="1">
    <source>
        <dbReference type="ARBA" id="ARBA00004141"/>
    </source>
</evidence>
<protein>
    <recommendedName>
        <fullName evidence="12">Probable potassium transport system protein Kup</fullName>
    </recommendedName>
</protein>
<keyword evidence="10 12" id="KW-0406">Ion transport</keyword>
<comment type="catalytic activity">
    <reaction evidence="12">
        <text>K(+)(in) + H(+)(in) = K(+)(out) + H(+)(out)</text>
        <dbReference type="Rhea" id="RHEA:28490"/>
        <dbReference type="ChEBI" id="CHEBI:15378"/>
        <dbReference type="ChEBI" id="CHEBI:29103"/>
    </reaction>
</comment>
<evidence type="ECO:0000256" key="2">
    <source>
        <dbReference type="ARBA" id="ARBA00007019"/>
    </source>
</evidence>
<evidence type="ECO:0000256" key="8">
    <source>
        <dbReference type="ARBA" id="ARBA00022958"/>
    </source>
</evidence>
<evidence type="ECO:0000256" key="9">
    <source>
        <dbReference type="ARBA" id="ARBA00022989"/>
    </source>
</evidence>
<comment type="caution">
    <text evidence="15">The sequence shown here is derived from an EMBL/GenBank/DDBJ whole genome shotgun (WGS) entry which is preliminary data.</text>
</comment>
<evidence type="ECO:0000259" key="14">
    <source>
        <dbReference type="Pfam" id="PF22776"/>
    </source>
</evidence>
<evidence type="ECO:0000256" key="4">
    <source>
        <dbReference type="ARBA" id="ARBA00022475"/>
    </source>
</evidence>
<dbReference type="GO" id="GO:0015079">
    <property type="term" value="F:potassium ion transmembrane transporter activity"/>
    <property type="evidence" value="ECO:0007669"/>
    <property type="project" value="UniProtKB-UniRule"/>
</dbReference>
<feature type="transmembrane region" description="Helical" evidence="12">
    <location>
        <begin position="109"/>
        <end position="130"/>
    </location>
</feature>
<reference evidence="15 16" key="1">
    <citation type="submission" date="2019-03" db="EMBL/GenBank/DDBJ databases">
        <title>Genomic Encyclopedia of Type Strains, Phase IV (KMG-IV): sequencing the most valuable type-strain genomes for metagenomic binning, comparative biology and taxonomic classification.</title>
        <authorList>
            <person name="Goeker M."/>
        </authorList>
    </citation>
    <scope>NUCLEOTIDE SEQUENCE [LARGE SCALE GENOMIC DNA]</scope>
    <source>
        <strain evidence="15 16">DSM 21667</strain>
    </source>
</reference>
<feature type="transmembrane region" description="Helical" evidence="12">
    <location>
        <begin position="405"/>
        <end position="425"/>
    </location>
</feature>
<organism evidence="15 16">
    <name type="scientific">Tahibacter aquaticus</name>
    <dbReference type="NCBI Taxonomy" id="520092"/>
    <lineage>
        <taxon>Bacteria</taxon>
        <taxon>Pseudomonadati</taxon>
        <taxon>Pseudomonadota</taxon>
        <taxon>Gammaproteobacteria</taxon>
        <taxon>Lysobacterales</taxon>
        <taxon>Rhodanobacteraceae</taxon>
        <taxon>Tahibacter</taxon>
    </lineage>
</organism>
<feature type="transmembrane region" description="Helical" evidence="12">
    <location>
        <begin position="220"/>
        <end position="241"/>
    </location>
</feature>
<keyword evidence="8 12" id="KW-0630">Potassium</keyword>
<evidence type="ECO:0000313" key="16">
    <source>
        <dbReference type="Proteomes" id="UP000295293"/>
    </source>
</evidence>
<dbReference type="EMBL" id="SNZH01000028">
    <property type="protein sequence ID" value="TDR36608.1"/>
    <property type="molecule type" value="Genomic_DNA"/>
</dbReference>
<feature type="domain" description="K+ potassium transporter C-terminal" evidence="14">
    <location>
        <begin position="483"/>
        <end position="630"/>
    </location>
</feature>
<dbReference type="PANTHER" id="PTHR30540:SF79">
    <property type="entry name" value="LOW AFFINITY POTASSIUM TRANSPORT SYSTEM PROTEIN KUP"/>
    <property type="match status" value="1"/>
</dbReference>
<evidence type="ECO:0000259" key="13">
    <source>
        <dbReference type="Pfam" id="PF02705"/>
    </source>
</evidence>
<dbReference type="RefSeq" id="WP_133821894.1">
    <property type="nucleotide sequence ID" value="NZ_SNZH01000028.1"/>
</dbReference>
<evidence type="ECO:0000313" key="15">
    <source>
        <dbReference type="EMBL" id="TDR36608.1"/>
    </source>
</evidence>
<dbReference type="PANTHER" id="PTHR30540">
    <property type="entry name" value="OSMOTIC STRESS POTASSIUM TRANSPORTER"/>
    <property type="match status" value="1"/>
</dbReference>
<evidence type="ECO:0000256" key="5">
    <source>
        <dbReference type="ARBA" id="ARBA00022538"/>
    </source>
</evidence>
<feature type="domain" description="K+ potassium transporter integral membrane" evidence="13">
    <location>
        <begin position="20"/>
        <end position="471"/>
    </location>
</feature>
<keyword evidence="7 12" id="KW-0769">Symport</keyword>
<evidence type="ECO:0000256" key="7">
    <source>
        <dbReference type="ARBA" id="ARBA00022847"/>
    </source>
</evidence>
<dbReference type="InterPro" id="IPR023051">
    <property type="entry name" value="Kup"/>
</dbReference>
<proteinExistence type="inferred from homology"/>
<sequence>MSVTPATAAAGPDRFRAGLLIAAIGIVFGDIATSPLYAMQEAFGVHGVRPTPENVLGVLSLVFWSLIGVVSLKYVFFIMRADNKGEGGIMALLALAQRAVRGDRRSSRLIVALGLAGAALFFGDGVITPAISVLSAVEGVGVAAPSLKDYIVPITVGILIGLFLFQRHGTAVVGKIFGPVMLVWLISIGLLGGFTLASNLDVLAALNPVHAVEFMARNGFRGFATLGAVVLVLTGAEALYADMGHFGPKPIRLSWSLVVLPALLLNYFGQGALLIGNPESASNPFYLMVPRDLLYPMIGLAAAATVIASQAIISGVYSMTREAIHLGYLPRMRVVHTSEETRGQVYLPGINAFLFVMVMAAVVGFGSAARLAAAFGIAVSGTMLITTVLALVVAHRVWRWRLPAVLALGVVMLTVDLAFLGANLLKFKDGGWFPVVLGIAILIVMTTWRRGRQLLQQQIRKTDLPLADFVASMAAHPPHRVQGTAVFLTSDLAGVPHALLHNLKHNQVLHERNVIVNVETLDTPESEPSERYGVVVLGPAFYTVSLRFGFAEDADVPTALEGLRLAGEDFDCMRTTFFLSRETIVATDRPGMSLWRDKLFVYLARNALPATAHFQIPGNRLVELGTRIEI</sequence>
<feature type="transmembrane region" description="Helical" evidence="12">
    <location>
        <begin position="17"/>
        <end position="38"/>
    </location>
</feature>
<evidence type="ECO:0000256" key="10">
    <source>
        <dbReference type="ARBA" id="ARBA00023065"/>
    </source>
</evidence>
<keyword evidence="16" id="KW-1185">Reference proteome</keyword>